<dbReference type="AlphaFoldDB" id="A0A0D8J837"/>
<dbReference type="InterPro" id="IPR011051">
    <property type="entry name" value="RmlC_Cupin_sf"/>
</dbReference>
<feature type="binding site" evidence="2">
    <location>
        <position position="104"/>
    </location>
    <ligand>
        <name>Fe cation</name>
        <dbReference type="ChEBI" id="CHEBI:24875"/>
    </ligand>
</feature>
<reference evidence="6 7" key="1">
    <citation type="submission" date="2014-09" db="EMBL/GenBank/DDBJ databases">
        <title>Draft Genome Sequence of Draconibacterium sp. JN14CK-3.</title>
        <authorList>
            <person name="Dong C."/>
            <person name="Lai Q."/>
            <person name="Shao Z."/>
        </authorList>
    </citation>
    <scope>NUCLEOTIDE SEQUENCE [LARGE SCALE GENOMIC DNA]</scope>
    <source>
        <strain evidence="6 7">JN14CK-3</strain>
    </source>
</reference>
<evidence type="ECO:0000259" key="5">
    <source>
        <dbReference type="Pfam" id="PF17954"/>
    </source>
</evidence>
<dbReference type="InterPro" id="IPR014710">
    <property type="entry name" value="RmlC-like_jellyroll"/>
</dbReference>
<feature type="binding site" evidence="2">
    <location>
        <position position="102"/>
    </location>
    <ligand>
        <name>Fe cation</name>
        <dbReference type="ChEBI" id="CHEBI:24875"/>
    </ligand>
</feature>
<comment type="caution">
    <text evidence="6">The sequence shown here is derived from an EMBL/GenBank/DDBJ whole genome shotgun (WGS) entry which is preliminary data.</text>
</comment>
<sequence>MKTIVYKSDSRGYANHGWLEARHSFSFANYFDRERMNFGVLRVLNDDAIAGGQGFGTHPHDNMEIITIPLEGDLEHKDNMGNQAVIREGDVQVMSAGTGVYHSEFNHHPDKTLKLFQIWLFPNKQNVQPRYDQISIRDVAEKNKLYQVLSPNPDDQGVWIHQDAWFFLGNYDAGKTDSYTIKKAGNGIYIMVIEGEVNVSGTDLSKRDAIGIWDVESVDITASSDARILLMDLPMQMN</sequence>
<dbReference type="RefSeq" id="WP_045032547.1">
    <property type="nucleotide sequence ID" value="NZ_JRHC01000005.1"/>
</dbReference>
<accession>A0A0D8J837</accession>
<dbReference type="PANTHER" id="PTHR43212">
    <property type="entry name" value="QUERCETIN 2,3-DIOXYGENASE"/>
    <property type="match status" value="1"/>
</dbReference>
<protein>
    <submittedName>
        <fullName evidence="6">Pirin</fullName>
    </submittedName>
</protein>
<keyword evidence="2" id="KW-0479">Metal-binding</keyword>
<dbReference type="OrthoDB" id="321327at2"/>
<comment type="cofactor">
    <cofactor evidence="2">
        <name>Fe cation</name>
        <dbReference type="ChEBI" id="CHEBI:24875"/>
    </cofactor>
    <text evidence="2">Binds 1 Fe cation per subunit.</text>
</comment>
<feature type="binding site" evidence="2">
    <location>
        <position position="58"/>
    </location>
    <ligand>
        <name>Fe cation</name>
        <dbReference type="ChEBI" id="CHEBI:24875"/>
    </ligand>
</feature>
<dbReference type="Gene3D" id="2.60.120.10">
    <property type="entry name" value="Jelly Rolls"/>
    <property type="match status" value="2"/>
</dbReference>
<dbReference type="STRING" id="1544798.LH29_19240"/>
<evidence type="ECO:0000256" key="3">
    <source>
        <dbReference type="RuleBase" id="RU003457"/>
    </source>
</evidence>
<evidence type="ECO:0000256" key="1">
    <source>
        <dbReference type="ARBA" id="ARBA00008416"/>
    </source>
</evidence>
<keyword evidence="7" id="KW-1185">Reference proteome</keyword>
<dbReference type="CDD" id="cd02910">
    <property type="entry name" value="cupin_Yhhw_N"/>
    <property type="match status" value="1"/>
</dbReference>
<dbReference type="PANTHER" id="PTHR43212:SF3">
    <property type="entry name" value="QUERCETIN 2,3-DIOXYGENASE"/>
    <property type="match status" value="1"/>
</dbReference>
<dbReference type="PIRSF" id="PIRSF006232">
    <property type="entry name" value="Pirin"/>
    <property type="match status" value="1"/>
</dbReference>
<dbReference type="PATRIC" id="fig|1544798.3.peg.4021"/>
<dbReference type="InterPro" id="IPR012093">
    <property type="entry name" value="Pirin"/>
</dbReference>
<dbReference type="InterPro" id="IPR003829">
    <property type="entry name" value="Pirin_N_dom"/>
</dbReference>
<dbReference type="Proteomes" id="UP000032544">
    <property type="component" value="Unassembled WGS sequence"/>
</dbReference>
<organism evidence="6 7">
    <name type="scientific">Draconibacterium sediminis</name>
    <dbReference type="NCBI Taxonomy" id="1544798"/>
    <lineage>
        <taxon>Bacteria</taxon>
        <taxon>Pseudomonadati</taxon>
        <taxon>Bacteroidota</taxon>
        <taxon>Bacteroidia</taxon>
        <taxon>Marinilabiliales</taxon>
        <taxon>Prolixibacteraceae</taxon>
        <taxon>Draconibacterium</taxon>
    </lineage>
</organism>
<dbReference type="Pfam" id="PF02678">
    <property type="entry name" value="Pirin"/>
    <property type="match status" value="1"/>
</dbReference>
<evidence type="ECO:0000259" key="4">
    <source>
        <dbReference type="Pfam" id="PF02678"/>
    </source>
</evidence>
<evidence type="ECO:0000313" key="6">
    <source>
        <dbReference type="EMBL" id="KJF42671.1"/>
    </source>
</evidence>
<dbReference type="GO" id="GO:0046872">
    <property type="term" value="F:metal ion binding"/>
    <property type="evidence" value="ECO:0007669"/>
    <property type="project" value="UniProtKB-KW"/>
</dbReference>
<dbReference type="EMBL" id="JRHC01000005">
    <property type="protein sequence ID" value="KJF42671.1"/>
    <property type="molecule type" value="Genomic_DNA"/>
</dbReference>
<comment type="similarity">
    <text evidence="1 3">Belongs to the pirin family.</text>
</comment>
<keyword evidence="2" id="KW-0408">Iron</keyword>
<dbReference type="Pfam" id="PF17954">
    <property type="entry name" value="Pirin_C_2"/>
    <property type="match status" value="1"/>
</dbReference>
<feature type="domain" description="Quercetin 2,3-dioxygenase C-terminal cupin" evidence="5">
    <location>
        <begin position="148"/>
        <end position="233"/>
    </location>
</feature>
<dbReference type="SUPFAM" id="SSF51182">
    <property type="entry name" value="RmlC-like cupins"/>
    <property type="match status" value="1"/>
</dbReference>
<evidence type="ECO:0000256" key="2">
    <source>
        <dbReference type="PIRSR" id="PIRSR006232-1"/>
    </source>
</evidence>
<dbReference type="InterPro" id="IPR041602">
    <property type="entry name" value="Quercetinase_C"/>
</dbReference>
<name>A0A0D8J837_9BACT</name>
<gene>
    <name evidence="6" type="ORF">LH29_19240</name>
</gene>
<proteinExistence type="inferred from homology"/>
<feature type="domain" description="Pirin N-terminal" evidence="4">
    <location>
        <begin position="13"/>
        <end position="120"/>
    </location>
</feature>
<evidence type="ECO:0000313" key="7">
    <source>
        <dbReference type="Proteomes" id="UP000032544"/>
    </source>
</evidence>
<feature type="binding site" evidence="2">
    <location>
        <position position="60"/>
    </location>
    <ligand>
        <name>Fe cation</name>
        <dbReference type="ChEBI" id="CHEBI:24875"/>
    </ligand>
</feature>